<dbReference type="Proteomes" id="UP001262582">
    <property type="component" value="Unassembled WGS sequence"/>
</dbReference>
<comment type="caution">
    <text evidence="1">The sequence shown here is derived from an EMBL/GenBank/DDBJ whole genome shotgun (WGS) entry which is preliminary data.</text>
</comment>
<dbReference type="InterPro" id="IPR007351">
    <property type="entry name" value="YjbR"/>
</dbReference>
<gene>
    <name evidence="1" type="ORF">RM539_15450</name>
</gene>
<dbReference type="InterPro" id="IPR038056">
    <property type="entry name" value="YjbR-like_sf"/>
</dbReference>
<proteinExistence type="predicted"/>
<name>A0ABU3D8X2_9FLAO</name>
<evidence type="ECO:0000313" key="2">
    <source>
        <dbReference type="Proteomes" id="UP001262582"/>
    </source>
</evidence>
<accession>A0ABU3D8X2</accession>
<dbReference type="RefSeq" id="WP_311504370.1">
    <property type="nucleotide sequence ID" value="NZ_JAVRHK010000014.1"/>
</dbReference>
<dbReference type="SUPFAM" id="SSF142906">
    <property type="entry name" value="YjbR-like"/>
    <property type="match status" value="1"/>
</dbReference>
<organism evidence="1 2">
    <name type="scientific">Autumnicola musiva</name>
    <dbReference type="NCBI Taxonomy" id="3075589"/>
    <lineage>
        <taxon>Bacteria</taxon>
        <taxon>Pseudomonadati</taxon>
        <taxon>Bacteroidota</taxon>
        <taxon>Flavobacteriia</taxon>
        <taxon>Flavobacteriales</taxon>
        <taxon>Flavobacteriaceae</taxon>
        <taxon>Autumnicola</taxon>
    </lineage>
</organism>
<dbReference type="PANTHER" id="PTHR35145:SF1">
    <property type="entry name" value="CYTOPLASMIC PROTEIN"/>
    <property type="match status" value="1"/>
</dbReference>
<keyword evidence="1" id="KW-0238">DNA-binding</keyword>
<keyword evidence="2" id="KW-1185">Reference proteome</keyword>
<dbReference type="Gene3D" id="3.90.1150.30">
    <property type="match status" value="1"/>
</dbReference>
<protein>
    <submittedName>
        <fullName evidence="1">MmcQ/YjbR family DNA-binding protein</fullName>
    </submittedName>
</protein>
<sequence>MDIETYRNYCIGKKGVTEELPFGPDNLVFKVMGKMFALAALDEVPLRVNLKCAPERALELREQHEENILPGYHMNKKHWNTLVMDGRIGKKLIFELTDHSYDLVFAGLTGKQKKKLRNLE</sequence>
<dbReference type="PANTHER" id="PTHR35145">
    <property type="entry name" value="CYTOPLASMIC PROTEIN-RELATED"/>
    <property type="match status" value="1"/>
</dbReference>
<reference evidence="1 2" key="1">
    <citation type="submission" date="2023-09" db="EMBL/GenBank/DDBJ databases">
        <authorList>
            <person name="Rey-Velasco X."/>
        </authorList>
    </citation>
    <scope>NUCLEOTIDE SEQUENCE [LARGE SCALE GENOMIC DNA]</scope>
    <source>
        <strain evidence="1 2">F117</strain>
    </source>
</reference>
<evidence type="ECO:0000313" key="1">
    <source>
        <dbReference type="EMBL" id="MDT0677978.1"/>
    </source>
</evidence>
<dbReference type="GO" id="GO:0003677">
    <property type="term" value="F:DNA binding"/>
    <property type="evidence" value="ECO:0007669"/>
    <property type="project" value="UniProtKB-KW"/>
</dbReference>
<dbReference type="InterPro" id="IPR058532">
    <property type="entry name" value="YjbR/MT2646/Rv2570-like"/>
</dbReference>
<dbReference type="EMBL" id="JAVRHK010000014">
    <property type="protein sequence ID" value="MDT0677978.1"/>
    <property type="molecule type" value="Genomic_DNA"/>
</dbReference>
<dbReference type="Pfam" id="PF04237">
    <property type="entry name" value="YjbR"/>
    <property type="match status" value="1"/>
</dbReference>